<evidence type="ECO:0000313" key="2">
    <source>
        <dbReference type="Proteomes" id="UP000095282"/>
    </source>
</evidence>
<reference evidence="3" key="1">
    <citation type="submission" date="2016-11" db="UniProtKB">
        <authorList>
            <consortium name="WormBaseParasite"/>
        </authorList>
    </citation>
    <scope>IDENTIFICATION</scope>
</reference>
<organism evidence="2 3">
    <name type="scientific">Caenorhabditis tropicalis</name>
    <dbReference type="NCBI Taxonomy" id="1561998"/>
    <lineage>
        <taxon>Eukaryota</taxon>
        <taxon>Metazoa</taxon>
        <taxon>Ecdysozoa</taxon>
        <taxon>Nematoda</taxon>
        <taxon>Chromadorea</taxon>
        <taxon>Rhabditida</taxon>
        <taxon>Rhabditina</taxon>
        <taxon>Rhabditomorpha</taxon>
        <taxon>Rhabditoidea</taxon>
        <taxon>Rhabditidae</taxon>
        <taxon>Peloderinae</taxon>
        <taxon>Caenorhabditis</taxon>
    </lineage>
</organism>
<evidence type="ECO:0000259" key="1">
    <source>
        <dbReference type="PROSITE" id="PS50055"/>
    </source>
</evidence>
<feature type="domain" description="Tyrosine-protein phosphatase" evidence="1">
    <location>
        <begin position="1"/>
        <end position="278"/>
    </location>
</feature>
<dbReference type="AlphaFoldDB" id="A0A1I7TBU4"/>
<dbReference type="GO" id="GO:0004725">
    <property type="term" value="F:protein tyrosine phosphatase activity"/>
    <property type="evidence" value="ECO:0007669"/>
    <property type="project" value="InterPro"/>
</dbReference>
<dbReference type="InterPro" id="IPR000242">
    <property type="entry name" value="PTP_cat"/>
</dbReference>
<protein>
    <submittedName>
        <fullName evidence="3">Tyrosine-protein phosphatase domain-containing protein</fullName>
    </submittedName>
</protein>
<dbReference type="Proteomes" id="UP000095282">
    <property type="component" value="Unplaced"/>
</dbReference>
<proteinExistence type="predicted"/>
<name>A0A1I7TBU4_9PELO</name>
<dbReference type="WBParaSite" id="Csp11.Scaffold574.g4414.t1">
    <property type="protein sequence ID" value="Csp11.Scaffold574.g4414.t1"/>
    <property type="gene ID" value="Csp11.Scaffold574.g4414"/>
</dbReference>
<accession>A0A1I7TBU4</accession>
<dbReference type="Pfam" id="PF00102">
    <property type="entry name" value="Y_phosphatase"/>
    <property type="match status" value="1"/>
</dbReference>
<dbReference type="SUPFAM" id="SSF52799">
    <property type="entry name" value="(Phosphotyrosine protein) phosphatases II"/>
    <property type="match status" value="1"/>
</dbReference>
<sequence>MLSDLETVYRNTTLKNSLIESNNLWTVLFQEIKERARYQTDVTPDEKLNFECVRVQPTVRSSSGFTDALLIEFPKIKQTYMFMQGIIPTNAAIHWQMILEQKPPVIIMLNDQKPVFGFPTDEPLTFTVYEITINSKQVHRSFVVKNMTVKNKQTGCSHNFEYYQFLFWHAYSTPPPQMLAEFHAHLLETKALQAGVGITPNSLLKATPPCFCPFIMSPPGYGRISVFILCDVFMRMLNDNIEDGFCIEQLMLKMSSQNPNVFQFFYEPKMVYTHVILLMEDKDPNLKVLGKNLRDYGKALNVIPTPRRIAQFMTPNKWLPWSWKLNSYLRQREEARKRQKERDERELRERLQAIIVTQPGEQDDDFEMVEL</sequence>
<evidence type="ECO:0000313" key="3">
    <source>
        <dbReference type="WBParaSite" id="Csp11.Scaffold574.g4414.t1"/>
    </source>
</evidence>
<dbReference type="STRING" id="1561998.A0A1I7TBU4"/>
<dbReference type="PANTHER" id="PTHR19134">
    <property type="entry name" value="RECEPTOR-TYPE TYROSINE-PROTEIN PHOSPHATASE"/>
    <property type="match status" value="1"/>
</dbReference>
<keyword evidence="2" id="KW-1185">Reference proteome</keyword>
<dbReference type="InterPro" id="IPR029021">
    <property type="entry name" value="Prot-tyrosine_phosphatase-like"/>
</dbReference>
<dbReference type="InterPro" id="IPR050348">
    <property type="entry name" value="Protein-Tyr_Phosphatase"/>
</dbReference>
<dbReference type="Gene3D" id="3.90.190.10">
    <property type="entry name" value="Protein tyrosine phosphatase superfamily"/>
    <property type="match status" value="1"/>
</dbReference>
<dbReference type="PROSITE" id="PS50055">
    <property type="entry name" value="TYR_PHOSPHATASE_PTP"/>
    <property type="match status" value="1"/>
</dbReference>
<dbReference type="PANTHER" id="PTHR19134:SF449">
    <property type="entry name" value="TYROSINE-PROTEIN PHOSPHATASE 1"/>
    <property type="match status" value="1"/>
</dbReference>
<dbReference type="SMART" id="SM00194">
    <property type="entry name" value="PTPc"/>
    <property type="match status" value="1"/>
</dbReference>
<dbReference type="eggNOG" id="KOG0789">
    <property type="taxonomic scope" value="Eukaryota"/>
</dbReference>